<dbReference type="EMBL" id="QMDL01000001">
    <property type="protein sequence ID" value="RMJ06387.1"/>
    <property type="molecule type" value="Genomic_DNA"/>
</dbReference>
<proteinExistence type="predicted"/>
<dbReference type="CDD" id="cd01949">
    <property type="entry name" value="GGDEF"/>
    <property type="match status" value="1"/>
</dbReference>
<dbReference type="InterPro" id="IPR035965">
    <property type="entry name" value="PAS-like_dom_sf"/>
</dbReference>
<evidence type="ECO:0000313" key="5">
    <source>
        <dbReference type="Proteomes" id="UP000265903"/>
    </source>
</evidence>
<dbReference type="Pfam" id="PF01590">
    <property type="entry name" value="GAF"/>
    <property type="match status" value="1"/>
</dbReference>
<dbReference type="PROSITE" id="PS50112">
    <property type="entry name" value="PAS"/>
    <property type="match status" value="1"/>
</dbReference>
<dbReference type="InterPro" id="IPR003018">
    <property type="entry name" value="GAF"/>
</dbReference>
<dbReference type="SUPFAM" id="SSF55781">
    <property type="entry name" value="GAF domain-like"/>
    <property type="match status" value="1"/>
</dbReference>
<feature type="domain" description="PAS" evidence="2">
    <location>
        <begin position="1"/>
        <end position="63"/>
    </location>
</feature>
<dbReference type="InterPro" id="IPR000014">
    <property type="entry name" value="PAS"/>
</dbReference>
<comment type="cofactor">
    <cofactor evidence="1">
        <name>Mg(2+)</name>
        <dbReference type="ChEBI" id="CHEBI:18420"/>
    </cofactor>
</comment>
<evidence type="ECO:0000256" key="1">
    <source>
        <dbReference type="ARBA" id="ARBA00001946"/>
    </source>
</evidence>
<dbReference type="GO" id="GO:0071111">
    <property type="term" value="F:cyclic-guanylate-specific phosphodiesterase activity"/>
    <property type="evidence" value="ECO:0007669"/>
    <property type="project" value="UniProtKB-EC"/>
</dbReference>
<dbReference type="Gene3D" id="3.30.450.40">
    <property type="match status" value="1"/>
</dbReference>
<dbReference type="Gene3D" id="3.30.450.20">
    <property type="entry name" value="PAS domain"/>
    <property type="match status" value="1"/>
</dbReference>
<evidence type="ECO:0000313" key="4">
    <source>
        <dbReference type="EMBL" id="RMJ06387.1"/>
    </source>
</evidence>
<dbReference type="RefSeq" id="WP_264756343.1">
    <property type="nucleotide sequence ID" value="NZ_QMDL01000001.1"/>
</dbReference>
<dbReference type="SMART" id="SM00267">
    <property type="entry name" value="GGDEF"/>
    <property type="match status" value="1"/>
</dbReference>
<evidence type="ECO:0000259" key="2">
    <source>
        <dbReference type="PROSITE" id="PS50112"/>
    </source>
</evidence>
<dbReference type="InterPro" id="IPR052163">
    <property type="entry name" value="DGC-Regulatory_Protein"/>
</dbReference>
<sequence length="412" mass="46281">MDLLLDALFIVDRDGYIQYVSSASYRIFGYRPEEMVGRPVLDFVHPEDQQRTADVVQEILQGDLKPHFENRYIRKDGSTAHIMWSARWSSDKQVRVALARDITERKRSDARQSAVYAISEAVHSADDLSSLFKAIHRIVDGLLATPNFTVALLDPRDGGMDVHDFSDGPTLESHSEPVVKKLCLELIHSGRSKLVQSHLLGVSLRSNDKIYGAALLHRNAGTDHFSEQDVELLEFLGEQIATAVERKRMHSQLEYMASYDQLTGLPNRHIVLDRIQNAIARESRRRGILAILFLDLDKFKEINDTYGHSTGDEVLALVAARMNECVRESDTVGRIGGDEFVVLLDTIKQKSDVIGIANKIRTALSAPYQLTSVTLHLTPSIGMAFYPEHGQDIETLISSADSEMYLDKQGRH</sequence>
<dbReference type="FunFam" id="3.30.70.270:FF:000001">
    <property type="entry name" value="Diguanylate cyclase domain protein"/>
    <property type="match status" value="1"/>
</dbReference>
<dbReference type="PANTHER" id="PTHR46663:SF3">
    <property type="entry name" value="SLL0267 PROTEIN"/>
    <property type="match status" value="1"/>
</dbReference>
<dbReference type="PROSITE" id="PS50887">
    <property type="entry name" value="GGDEF"/>
    <property type="match status" value="1"/>
</dbReference>
<name>A0A3M2RM87_9GAMM</name>
<keyword evidence="4" id="KW-0378">Hydrolase</keyword>
<dbReference type="NCBIfam" id="TIGR00229">
    <property type="entry name" value="sensory_box"/>
    <property type="match status" value="1"/>
</dbReference>
<protein>
    <submittedName>
        <fullName evidence="4">Cyclic di-GMP phosphodiesterase Gmr</fullName>
        <ecNumber evidence="4">3.1.4.52</ecNumber>
    </submittedName>
</protein>
<dbReference type="PANTHER" id="PTHR46663">
    <property type="entry name" value="DIGUANYLATE CYCLASE DGCT-RELATED"/>
    <property type="match status" value="1"/>
</dbReference>
<accession>A0A3M2RM87</accession>
<dbReference type="Proteomes" id="UP000265903">
    <property type="component" value="Unassembled WGS sequence"/>
</dbReference>
<dbReference type="Gene3D" id="3.30.70.270">
    <property type="match status" value="1"/>
</dbReference>
<organism evidence="4 5">
    <name type="scientific">Marinobacter litoralis</name>
    <dbReference type="NCBI Taxonomy" id="187981"/>
    <lineage>
        <taxon>Bacteria</taxon>
        <taxon>Pseudomonadati</taxon>
        <taxon>Pseudomonadota</taxon>
        <taxon>Gammaproteobacteria</taxon>
        <taxon>Pseudomonadales</taxon>
        <taxon>Marinobacteraceae</taxon>
        <taxon>Marinobacter</taxon>
    </lineage>
</organism>
<reference evidence="4 5" key="1">
    <citation type="submission" date="2018-08" db="EMBL/GenBank/DDBJ databases">
        <title>Whole Genome Sequence of the Moderate Halophilic Marine Bacterium Marinobacter litoralis Sw-45.</title>
        <authorList>
            <person name="Musa H."/>
        </authorList>
    </citation>
    <scope>NUCLEOTIDE SEQUENCE [LARGE SCALE GENOMIC DNA]</scope>
    <source>
        <strain evidence="4 5">Sw-45</strain>
    </source>
</reference>
<dbReference type="Pfam" id="PF00990">
    <property type="entry name" value="GGDEF"/>
    <property type="match status" value="1"/>
</dbReference>
<dbReference type="AlphaFoldDB" id="A0A3M2RM87"/>
<evidence type="ECO:0000259" key="3">
    <source>
        <dbReference type="PROSITE" id="PS50887"/>
    </source>
</evidence>
<feature type="domain" description="GGDEF" evidence="3">
    <location>
        <begin position="287"/>
        <end position="412"/>
    </location>
</feature>
<dbReference type="Pfam" id="PF08447">
    <property type="entry name" value="PAS_3"/>
    <property type="match status" value="1"/>
</dbReference>
<dbReference type="SUPFAM" id="SSF55785">
    <property type="entry name" value="PYP-like sensor domain (PAS domain)"/>
    <property type="match status" value="1"/>
</dbReference>
<dbReference type="InterPro" id="IPR043128">
    <property type="entry name" value="Rev_trsase/Diguanyl_cyclase"/>
</dbReference>
<dbReference type="InterPro" id="IPR029787">
    <property type="entry name" value="Nucleotide_cyclase"/>
</dbReference>
<dbReference type="EC" id="3.1.4.52" evidence="4"/>
<dbReference type="SUPFAM" id="SSF55073">
    <property type="entry name" value="Nucleotide cyclase"/>
    <property type="match status" value="1"/>
</dbReference>
<dbReference type="CDD" id="cd00130">
    <property type="entry name" value="PAS"/>
    <property type="match status" value="1"/>
</dbReference>
<dbReference type="NCBIfam" id="TIGR00254">
    <property type="entry name" value="GGDEF"/>
    <property type="match status" value="1"/>
</dbReference>
<gene>
    <name evidence="4" type="primary">gmr_2</name>
    <name evidence="4" type="ORF">DOQ08_01074</name>
</gene>
<dbReference type="InterPro" id="IPR000160">
    <property type="entry name" value="GGDEF_dom"/>
</dbReference>
<dbReference type="InterPro" id="IPR029016">
    <property type="entry name" value="GAF-like_dom_sf"/>
</dbReference>
<dbReference type="InterPro" id="IPR013655">
    <property type="entry name" value="PAS_fold_3"/>
</dbReference>
<keyword evidence="5" id="KW-1185">Reference proteome</keyword>
<comment type="caution">
    <text evidence="4">The sequence shown here is derived from an EMBL/GenBank/DDBJ whole genome shotgun (WGS) entry which is preliminary data.</text>
</comment>
<dbReference type="SMART" id="SM00091">
    <property type="entry name" value="PAS"/>
    <property type="match status" value="1"/>
</dbReference>